<evidence type="ECO:0000313" key="4">
    <source>
        <dbReference type="Proteomes" id="UP001341840"/>
    </source>
</evidence>
<evidence type="ECO:0000313" key="3">
    <source>
        <dbReference type="EMBL" id="MED6126938.1"/>
    </source>
</evidence>
<feature type="region of interest" description="Disordered" evidence="1">
    <location>
        <begin position="48"/>
        <end position="107"/>
    </location>
</feature>
<dbReference type="EMBL" id="JASCZI010031519">
    <property type="protein sequence ID" value="MED6126938.1"/>
    <property type="molecule type" value="Genomic_DNA"/>
</dbReference>
<sequence length="161" mass="17878">MNSGVGKAAPTPLDPVICLYVFYISELRFLLFFFFSIIPSLSFSEEKARKSKKKKPKLAPSENLGQAEEVDYSQSAPTTEELPAPTSTPAPAPGSSGTPPPNPLPVRFRPIQPIVRPPTTQVSMWIHKSHRPNSLSCQLPDLGLLERFRALTKIMQFKLVF</sequence>
<keyword evidence="4" id="KW-1185">Reference proteome</keyword>
<evidence type="ECO:0000256" key="2">
    <source>
        <dbReference type="SAM" id="Phobius"/>
    </source>
</evidence>
<dbReference type="Proteomes" id="UP001341840">
    <property type="component" value="Unassembled WGS sequence"/>
</dbReference>
<keyword evidence="2" id="KW-1133">Transmembrane helix</keyword>
<protein>
    <submittedName>
        <fullName evidence="3">Uncharacterized protein</fullName>
    </submittedName>
</protein>
<keyword evidence="2" id="KW-0812">Transmembrane</keyword>
<accession>A0ABU6RTF0</accession>
<keyword evidence="2" id="KW-0472">Membrane</keyword>
<gene>
    <name evidence="3" type="ORF">PIB30_083269</name>
</gene>
<proteinExistence type="predicted"/>
<reference evidence="3 4" key="1">
    <citation type="journal article" date="2023" name="Plants (Basel)">
        <title>Bridging the Gap: Combining Genomics and Transcriptomics Approaches to Understand Stylosanthes scabra, an Orphan Legume from the Brazilian Caatinga.</title>
        <authorList>
            <person name="Ferreira-Neto J.R.C."/>
            <person name="da Silva M.D."/>
            <person name="Binneck E."/>
            <person name="de Melo N.F."/>
            <person name="da Silva R.H."/>
            <person name="de Melo A.L.T.M."/>
            <person name="Pandolfi V."/>
            <person name="Bustamante F.O."/>
            <person name="Brasileiro-Vidal A.C."/>
            <person name="Benko-Iseppon A.M."/>
        </authorList>
    </citation>
    <scope>NUCLEOTIDE SEQUENCE [LARGE SCALE GENOMIC DNA]</scope>
    <source>
        <tissue evidence="3">Leaves</tissue>
    </source>
</reference>
<feature type="transmembrane region" description="Helical" evidence="2">
    <location>
        <begin position="20"/>
        <end position="43"/>
    </location>
</feature>
<name>A0ABU6RTF0_9FABA</name>
<evidence type="ECO:0000256" key="1">
    <source>
        <dbReference type="SAM" id="MobiDB-lite"/>
    </source>
</evidence>
<comment type="caution">
    <text evidence="3">The sequence shown here is derived from an EMBL/GenBank/DDBJ whole genome shotgun (WGS) entry which is preliminary data.</text>
</comment>
<feature type="compositionally biased region" description="Low complexity" evidence="1">
    <location>
        <begin position="75"/>
        <end position="85"/>
    </location>
</feature>
<organism evidence="3 4">
    <name type="scientific">Stylosanthes scabra</name>
    <dbReference type="NCBI Taxonomy" id="79078"/>
    <lineage>
        <taxon>Eukaryota</taxon>
        <taxon>Viridiplantae</taxon>
        <taxon>Streptophyta</taxon>
        <taxon>Embryophyta</taxon>
        <taxon>Tracheophyta</taxon>
        <taxon>Spermatophyta</taxon>
        <taxon>Magnoliopsida</taxon>
        <taxon>eudicotyledons</taxon>
        <taxon>Gunneridae</taxon>
        <taxon>Pentapetalae</taxon>
        <taxon>rosids</taxon>
        <taxon>fabids</taxon>
        <taxon>Fabales</taxon>
        <taxon>Fabaceae</taxon>
        <taxon>Papilionoideae</taxon>
        <taxon>50 kb inversion clade</taxon>
        <taxon>dalbergioids sensu lato</taxon>
        <taxon>Dalbergieae</taxon>
        <taxon>Pterocarpus clade</taxon>
        <taxon>Stylosanthes</taxon>
    </lineage>
</organism>
<feature type="compositionally biased region" description="Pro residues" evidence="1">
    <location>
        <begin position="86"/>
        <end position="104"/>
    </location>
</feature>